<dbReference type="Proteomes" id="UP000502823">
    <property type="component" value="Unassembled WGS sequence"/>
</dbReference>
<dbReference type="GO" id="GO:0048278">
    <property type="term" value="P:vesicle docking"/>
    <property type="evidence" value="ECO:0007669"/>
    <property type="project" value="TreeGrafter"/>
</dbReference>
<dbReference type="EMBL" id="BLKM01000764">
    <property type="protein sequence ID" value="GFG38246.1"/>
    <property type="molecule type" value="Genomic_DNA"/>
</dbReference>
<organism evidence="12 13">
    <name type="scientific">Coptotermes formosanus</name>
    <name type="common">Formosan subterranean termite</name>
    <dbReference type="NCBI Taxonomy" id="36987"/>
    <lineage>
        <taxon>Eukaryota</taxon>
        <taxon>Metazoa</taxon>
        <taxon>Ecdysozoa</taxon>
        <taxon>Arthropoda</taxon>
        <taxon>Hexapoda</taxon>
        <taxon>Insecta</taxon>
        <taxon>Pterygota</taxon>
        <taxon>Neoptera</taxon>
        <taxon>Polyneoptera</taxon>
        <taxon>Dictyoptera</taxon>
        <taxon>Blattodea</taxon>
        <taxon>Blattoidea</taxon>
        <taxon>Termitoidae</taxon>
        <taxon>Rhinotermitidae</taxon>
        <taxon>Coptotermes</taxon>
    </lineage>
</organism>
<evidence type="ECO:0000256" key="4">
    <source>
        <dbReference type="ARBA" id="ARBA00022692"/>
    </source>
</evidence>
<dbReference type="OrthoDB" id="10251371at2759"/>
<keyword evidence="8" id="KW-0175">Coiled coil</keyword>
<dbReference type="InterPro" id="IPR010989">
    <property type="entry name" value="SNARE"/>
</dbReference>
<evidence type="ECO:0000256" key="2">
    <source>
        <dbReference type="ARBA" id="ARBA00009063"/>
    </source>
</evidence>
<dbReference type="Gene3D" id="1.20.58.70">
    <property type="match status" value="1"/>
</dbReference>
<dbReference type="GO" id="GO:0031201">
    <property type="term" value="C:SNARE complex"/>
    <property type="evidence" value="ECO:0007669"/>
    <property type="project" value="TreeGrafter"/>
</dbReference>
<comment type="caution">
    <text evidence="12">The sequence shown here is derived from an EMBL/GenBank/DDBJ whole genome shotgun (WGS) entry which is preliminary data.</text>
</comment>
<feature type="domain" description="T-SNARE coiled-coil homology" evidence="11">
    <location>
        <begin position="191"/>
        <end position="253"/>
    </location>
</feature>
<dbReference type="Pfam" id="PF05739">
    <property type="entry name" value="SNARE"/>
    <property type="match status" value="1"/>
</dbReference>
<accession>A0A6L2Q0A8</accession>
<comment type="similarity">
    <text evidence="2">Belongs to the syntaxin family.</text>
</comment>
<dbReference type="PANTHER" id="PTHR19957">
    <property type="entry name" value="SYNTAXIN"/>
    <property type="match status" value="1"/>
</dbReference>
<evidence type="ECO:0000259" key="11">
    <source>
        <dbReference type="PROSITE" id="PS50192"/>
    </source>
</evidence>
<sequence>MSLVGSDIESGLELRRTGESRMPPAWADGLEETQYSLTRLRAKIHDLDTLHTRHLHRPTLDDSCDEEQQIEALTQEITRMFGAVHRLIQQIRHQSGEGSRQEQRLSYNVVSSLASTLQELSISFRKSQNSYLRKLNSREERSKQYFDMALDQDFSQGTDWEVDNIDQQFGLGSTAGHLAQQQLLLLEEDNARMAAQREHEVRQIVKSITDLNDIFKDLAQMVADQGTVLDRIDYNIEQCQIQVHQGYHQLQKADSYQKKNRKMVCILILASVTSNMTFVQYAHQGSSFCYCVTVPMTQQTTADSTRCSV</sequence>
<evidence type="ECO:0000256" key="7">
    <source>
        <dbReference type="ARBA" id="ARBA00023034"/>
    </source>
</evidence>
<dbReference type="PROSITE" id="PS50192">
    <property type="entry name" value="T_SNARE"/>
    <property type="match status" value="1"/>
</dbReference>
<dbReference type="SMART" id="SM00397">
    <property type="entry name" value="t_SNARE"/>
    <property type="match status" value="1"/>
</dbReference>
<keyword evidence="3" id="KW-0813">Transport</keyword>
<dbReference type="InterPro" id="IPR006012">
    <property type="entry name" value="Syntaxin/epimorphin_CS"/>
</dbReference>
<keyword evidence="13" id="KW-1185">Reference proteome</keyword>
<dbReference type="AlphaFoldDB" id="A0A6L2Q0A8"/>
<dbReference type="GO" id="GO:0000139">
    <property type="term" value="C:Golgi membrane"/>
    <property type="evidence" value="ECO:0007669"/>
    <property type="project" value="UniProtKB-SubCell"/>
</dbReference>
<keyword evidence="4" id="KW-0812">Transmembrane</keyword>
<evidence type="ECO:0000256" key="3">
    <source>
        <dbReference type="ARBA" id="ARBA00022448"/>
    </source>
</evidence>
<dbReference type="GO" id="GO:0006906">
    <property type="term" value="P:vesicle fusion"/>
    <property type="evidence" value="ECO:0007669"/>
    <property type="project" value="TreeGrafter"/>
</dbReference>
<dbReference type="GO" id="GO:0000149">
    <property type="term" value="F:SNARE binding"/>
    <property type="evidence" value="ECO:0007669"/>
    <property type="project" value="TreeGrafter"/>
</dbReference>
<dbReference type="InterPro" id="IPR045242">
    <property type="entry name" value="Syntaxin"/>
</dbReference>
<evidence type="ECO:0000256" key="5">
    <source>
        <dbReference type="ARBA" id="ARBA00022927"/>
    </source>
</evidence>
<keyword evidence="7" id="KW-0333">Golgi apparatus</keyword>
<evidence type="ECO:0000256" key="1">
    <source>
        <dbReference type="ARBA" id="ARBA00004409"/>
    </source>
</evidence>
<keyword evidence="6" id="KW-1133">Transmembrane helix</keyword>
<evidence type="ECO:0000313" key="12">
    <source>
        <dbReference type="EMBL" id="GFG38246.1"/>
    </source>
</evidence>
<evidence type="ECO:0000313" key="13">
    <source>
        <dbReference type="Proteomes" id="UP000502823"/>
    </source>
</evidence>
<evidence type="ECO:0000256" key="9">
    <source>
        <dbReference type="ARBA" id="ARBA00023136"/>
    </source>
</evidence>
<dbReference type="InterPro" id="IPR000727">
    <property type="entry name" value="T_SNARE_dom"/>
</dbReference>
<dbReference type="GO" id="GO:0005484">
    <property type="term" value="F:SNAP receptor activity"/>
    <property type="evidence" value="ECO:0007669"/>
    <property type="project" value="InterPro"/>
</dbReference>
<dbReference type="SUPFAM" id="SSF47661">
    <property type="entry name" value="t-snare proteins"/>
    <property type="match status" value="1"/>
</dbReference>
<evidence type="ECO:0000256" key="8">
    <source>
        <dbReference type="ARBA" id="ARBA00023054"/>
    </source>
</evidence>
<keyword evidence="9" id="KW-0472">Membrane</keyword>
<dbReference type="FunCoup" id="A0A6L2Q0A8">
    <property type="interactions" value="1668"/>
</dbReference>
<proteinExistence type="inferred from homology"/>
<dbReference type="PROSITE" id="PS00914">
    <property type="entry name" value="SYNTAXIN"/>
    <property type="match status" value="1"/>
</dbReference>
<evidence type="ECO:0000256" key="10">
    <source>
        <dbReference type="SAM" id="MobiDB-lite"/>
    </source>
</evidence>
<gene>
    <name evidence="12" type="ORF">Cfor_01887</name>
</gene>
<dbReference type="GO" id="GO:0006886">
    <property type="term" value="P:intracellular protein transport"/>
    <property type="evidence" value="ECO:0007669"/>
    <property type="project" value="InterPro"/>
</dbReference>
<dbReference type="PANTHER" id="PTHR19957:SF83">
    <property type="entry name" value="SYNTAXIN-16"/>
    <property type="match status" value="1"/>
</dbReference>
<keyword evidence="5" id="KW-0653">Protein transport</keyword>
<dbReference type="InParanoid" id="A0A6L2Q0A8"/>
<comment type="subcellular location">
    <subcellularLocation>
        <location evidence="1">Golgi apparatus membrane</location>
        <topology evidence="1">Single-pass type IV membrane protein</topology>
    </subcellularLocation>
</comment>
<feature type="region of interest" description="Disordered" evidence="10">
    <location>
        <begin position="1"/>
        <end position="26"/>
    </location>
</feature>
<reference evidence="13" key="1">
    <citation type="submission" date="2020-01" db="EMBL/GenBank/DDBJ databases">
        <title>Draft genome sequence of the Termite Coptotermes fromosanus.</title>
        <authorList>
            <person name="Itakura S."/>
            <person name="Yosikawa Y."/>
            <person name="Umezawa K."/>
        </authorList>
    </citation>
    <scope>NUCLEOTIDE SEQUENCE [LARGE SCALE GENOMIC DNA]</scope>
</reference>
<name>A0A6L2Q0A8_COPFO</name>
<evidence type="ECO:0000256" key="6">
    <source>
        <dbReference type="ARBA" id="ARBA00022989"/>
    </source>
</evidence>
<protein>
    <recommendedName>
        <fullName evidence="11">t-SNARE coiled-coil homology domain-containing protein</fullName>
    </recommendedName>
</protein>
<dbReference type="CDD" id="cd15845">
    <property type="entry name" value="SNARE_syntaxin16"/>
    <property type="match status" value="1"/>
</dbReference>